<sequence length="210" mass="22651">MPDFSTLILFASAALILTATPGPDMILIASRSASQGRVSGFLTYFGIAIGTYCHAIAAALGLAQLLKTVPTAYEFVRWVGCAYLIYLAVKTLRTDALSGVSTKAMMRVAKLRIFLQGLATNLLNPKMALFVLALFPQFTTPGHGSIMLQMLVLATILNVVGFTVNGLVILIFGRVKHGLRLAPKFAKFPNYFLASVFSGLAFRLAFGARR</sequence>
<feature type="transmembrane region" description="Helical" evidence="6">
    <location>
        <begin position="147"/>
        <end position="173"/>
    </location>
</feature>
<evidence type="ECO:0000256" key="5">
    <source>
        <dbReference type="ARBA" id="ARBA00023136"/>
    </source>
</evidence>
<accession>A0ABZ3DAL5</accession>
<feature type="transmembrane region" description="Helical" evidence="6">
    <location>
        <begin position="41"/>
        <end position="63"/>
    </location>
</feature>
<evidence type="ECO:0000256" key="4">
    <source>
        <dbReference type="ARBA" id="ARBA00022989"/>
    </source>
</evidence>
<comment type="subcellular location">
    <subcellularLocation>
        <location evidence="1">Cell membrane</location>
        <topology evidence="1">Multi-pass membrane protein</topology>
    </subcellularLocation>
</comment>
<gene>
    <name evidence="7" type="ORF">AAC691_10580</name>
</gene>
<protein>
    <submittedName>
        <fullName evidence="7">LysE family translocator</fullName>
    </submittedName>
</protein>
<evidence type="ECO:0000256" key="1">
    <source>
        <dbReference type="ARBA" id="ARBA00004651"/>
    </source>
</evidence>
<dbReference type="PANTHER" id="PTHR30086:SF20">
    <property type="entry name" value="ARGININE EXPORTER PROTEIN ARGO-RELATED"/>
    <property type="match status" value="1"/>
</dbReference>
<reference evidence="7 8" key="1">
    <citation type="submission" date="2024-04" db="EMBL/GenBank/DDBJ databases">
        <title>Complete genome sequence of Nguyenibacter vanlangesis HBCM-1154, a strain capable of nitrogen fixation, IAA production, and phosphorus solubilization isolated from sugarcane soil.</title>
        <authorList>
            <person name="MY HANH P."/>
        </authorList>
    </citation>
    <scope>NUCLEOTIDE SEQUENCE [LARGE SCALE GENOMIC DNA]</scope>
    <source>
        <strain evidence="7 8">HBCM 1154</strain>
    </source>
</reference>
<keyword evidence="2" id="KW-1003">Cell membrane</keyword>
<dbReference type="RefSeq" id="WP_342630028.1">
    <property type="nucleotide sequence ID" value="NZ_CP152276.1"/>
</dbReference>
<feature type="transmembrane region" description="Helical" evidence="6">
    <location>
        <begin position="185"/>
        <end position="206"/>
    </location>
</feature>
<dbReference type="InterPro" id="IPR001123">
    <property type="entry name" value="LeuE-type"/>
</dbReference>
<evidence type="ECO:0000313" key="7">
    <source>
        <dbReference type="EMBL" id="XAE44824.1"/>
    </source>
</evidence>
<feature type="transmembrane region" description="Helical" evidence="6">
    <location>
        <begin position="113"/>
        <end position="135"/>
    </location>
</feature>
<dbReference type="Pfam" id="PF01810">
    <property type="entry name" value="LysE"/>
    <property type="match status" value="1"/>
</dbReference>
<evidence type="ECO:0000313" key="8">
    <source>
        <dbReference type="Proteomes" id="UP001449795"/>
    </source>
</evidence>
<evidence type="ECO:0000256" key="3">
    <source>
        <dbReference type="ARBA" id="ARBA00022692"/>
    </source>
</evidence>
<dbReference type="PIRSF" id="PIRSF006324">
    <property type="entry name" value="LeuE"/>
    <property type="match status" value="1"/>
</dbReference>
<keyword evidence="5 6" id="KW-0472">Membrane</keyword>
<evidence type="ECO:0000256" key="2">
    <source>
        <dbReference type="ARBA" id="ARBA00022475"/>
    </source>
</evidence>
<keyword evidence="4 6" id="KW-1133">Transmembrane helix</keyword>
<dbReference type="PANTHER" id="PTHR30086">
    <property type="entry name" value="ARGININE EXPORTER PROTEIN ARGO"/>
    <property type="match status" value="1"/>
</dbReference>
<name>A0ABZ3DAL5_9PROT</name>
<organism evidence="7 8">
    <name type="scientific">Nguyenibacter vanlangensis</name>
    <dbReference type="NCBI Taxonomy" id="1216886"/>
    <lineage>
        <taxon>Bacteria</taxon>
        <taxon>Pseudomonadati</taxon>
        <taxon>Pseudomonadota</taxon>
        <taxon>Alphaproteobacteria</taxon>
        <taxon>Acetobacterales</taxon>
        <taxon>Acetobacteraceae</taxon>
        <taxon>Nguyenibacter</taxon>
    </lineage>
</organism>
<proteinExistence type="predicted"/>
<feature type="transmembrane region" description="Helical" evidence="6">
    <location>
        <begin position="6"/>
        <end position="29"/>
    </location>
</feature>
<evidence type="ECO:0000256" key="6">
    <source>
        <dbReference type="SAM" id="Phobius"/>
    </source>
</evidence>
<dbReference type="EMBL" id="CP152276">
    <property type="protein sequence ID" value="XAE44824.1"/>
    <property type="molecule type" value="Genomic_DNA"/>
</dbReference>
<dbReference type="Proteomes" id="UP001449795">
    <property type="component" value="Chromosome"/>
</dbReference>
<keyword evidence="3 6" id="KW-0812">Transmembrane</keyword>
<keyword evidence="8" id="KW-1185">Reference proteome</keyword>